<organism evidence="7 8">
    <name type="scientific">Nocardioides lentus</name>
    <dbReference type="NCBI Taxonomy" id="338077"/>
    <lineage>
        <taxon>Bacteria</taxon>
        <taxon>Bacillati</taxon>
        <taxon>Actinomycetota</taxon>
        <taxon>Actinomycetes</taxon>
        <taxon>Propionibacteriales</taxon>
        <taxon>Nocardioidaceae</taxon>
        <taxon>Nocardioides</taxon>
    </lineage>
</organism>
<dbReference type="InterPro" id="IPR006139">
    <property type="entry name" value="D-isomer_2_OHA_DH_cat_dom"/>
</dbReference>
<dbReference type="PROSITE" id="PS00671">
    <property type="entry name" value="D_2_HYDROXYACID_DH_3"/>
    <property type="match status" value="1"/>
</dbReference>
<dbReference type="InterPro" id="IPR029753">
    <property type="entry name" value="D-isomer_DH_CS"/>
</dbReference>
<feature type="domain" description="D-isomer specific 2-hydroxyacid dehydrogenase NAD-binding" evidence="6">
    <location>
        <begin position="111"/>
        <end position="277"/>
    </location>
</feature>
<dbReference type="InterPro" id="IPR050223">
    <property type="entry name" value="D-isomer_2-hydroxyacid_DH"/>
</dbReference>
<evidence type="ECO:0000259" key="5">
    <source>
        <dbReference type="Pfam" id="PF00389"/>
    </source>
</evidence>
<evidence type="ECO:0000256" key="1">
    <source>
        <dbReference type="ARBA" id="ARBA00005854"/>
    </source>
</evidence>
<dbReference type="Proteomes" id="UP001501612">
    <property type="component" value="Unassembled WGS sequence"/>
</dbReference>
<dbReference type="SUPFAM" id="SSF51735">
    <property type="entry name" value="NAD(P)-binding Rossmann-fold domains"/>
    <property type="match status" value="1"/>
</dbReference>
<dbReference type="Pfam" id="PF00389">
    <property type="entry name" value="2-Hacid_dh"/>
    <property type="match status" value="1"/>
</dbReference>
<feature type="domain" description="D-isomer specific 2-hydroxyacid dehydrogenase catalytic" evidence="5">
    <location>
        <begin position="64"/>
        <end position="307"/>
    </location>
</feature>
<evidence type="ECO:0000259" key="6">
    <source>
        <dbReference type="Pfam" id="PF02826"/>
    </source>
</evidence>
<comment type="similarity">
    <text evidence="1 4">Belongs to the D-isomer specific 2-hydroxyacid dehydrogenase family.</text>
</comment>
<keyword evidence="2 4" id="KW-0560">Oxidoreductase</keyword>
<protein>
    <submittedName>
        <fullName evidence="7">2-hydroxyacid dehydrogenase</fullName>
    </submittedName>
</protein>
<evidence type="ECO:0000256" key="4">
    <source>
        <dbReference type="RuleBase" id="RU003719"/>
    </source>
</evidence>
<name>A0ABN2PSM0_9ACTN</name>
<dbReference type="InterPro" id="IPR006140">
    <property type="entry name" value="D-isomer_DH_NAD-bd"/>
</dbReference>
<accession>A0ABN2PSM0</accession>
<evidence type="ECO:0000256" key="3">
    <source>
        <dbReference type="ARBA" id="ARBA00023027"/>
    </source>
</evidence>
<dbReference type="RefSeq" id="WP_344008950.1">
    <property type="nucleotide sequence ID" value="NZ_BAAAMY010000014.1"/>
</dbReference>
<dbReference type="SUPFAM" id="SSF52283">
    <property type="entry name" value="Formate/glycerate dehydrogenase catalytic domain-like"/>
    <property type="match status" value="1"/>
</dbReference>
<dbReference type="CDD" id="cd12166">
    <property type="entry name" value="2-Hacid_dh_7"/>
    <property type="match status" value="1"/>
</dbReference>
<keyword evidence="3" id="KW-0520">NAD</keyword>
<dbReference type="EMBL" id="BAAAMY010000014">
    <property type="protein sequence ID" value="GAA1929742.1"/>
    <property type="molecule type" value="Genomic_DNA"/>
</dbReference>
<evidence type="ECO:0000313" key="8">
    <source>
        <dbReference type="Proteomes" id="UP001501612"/>
    </source>
</evidence>
<dbReference type="PANTHER" id="PTHR10996">
    <property type="entry name" value="2-HYDROXYACID DEHYDROGENASE-RELATED"/>
    <property type="match status" value="1"/>
</dbReference>
<comment type="caution">
    <text evidence="7">The sequence shown here is derived from an EMBL/GenBank/DDBJ whole genome shotgun (WGS) entry which is preliminary data.</text>
</comment>
<gene>
    <name evidence="7" type="ORF">GCM10009737_34500</name>
</gene>
<dbReference type="Gene3D" id="3.40.50.720">
    <property type="entry name" value="NAD(P)-binding Rossmann-like Domain"/>
    <property type="match status" value="2"/>
</dbReference>
<keyword evidence="8" id="KW-1185">Reference proteome</keyword>
<reference evidence="7 8" key="1">
    <citation type="journal article" date="2019" name="Int. J. Syst. Evol. Microbiol.">
        <title>The Global Catalogue of Microorganisms (GCM) 10K type strain sequencing project: providing services to taxonomists for standard genome sequencing and annotation.</title>
        <authorList>
            <consortium name="The Broad Institute Genomics Platform"/>
            <consortium name="The Broad Institute Genome Sequencing Center for Infectious Disease"/>
            <person name="Wu L."/>
            <person name="Ma J."/>
        </authorList>
    </citation>
    <scope>NUCLEOTIDE SEQUENCE [LARGE SCALE GENOMIC DNA]</scope>
    <source>
        <strain evidence="7 8">JCM 14046</strain>
    </source>
</reference>
<evidence type="ECO:0000313" key="7">
    <source>
        <dbReference type="EMBL" id="GAA1929742.1"/>
    </source>
</evidence>
<dbReference type="Pfam" id="PF02826">
    <property type="entry name" value="2-Hacid_dh_C"/>
    <property type="match status" value="1"/>
</dbReference>
<proteinExistence type="inferred from homology"/>
<evidence type="ECO:0000256" key="2">
    <source>
        <dbReference type="ARBA" id="ARBA00023002"/>
    </source>
</evidence>
<dbReference type="InterPro" id="IPR036291">
    <property type="entry name" value="NAD(P)-bd_dom_sf"/>
</dbReference>
<dbReference type="PANTHER" id="PTHR10996:SF178">
    <property type="entry name" value="2-HYDROXYACID DEHYDROGENASE YGL185C-RELATED"/>
    <property type="match status" value="1"/>
</dbReference>
<sequence length="312" mass="33672">MSDASEKAPLVWLPYPVETLGEVPAGLRYEEVDPETVDDLPASKDEVRFLVPTYIGGGRRAGLLLEHLPALEVVQTQTAGVDDIRGFVPEGVTLCNGRGIHDASTAELAVTLTLSSLRGIPVFVRDQDRGHWEQRWRPALADRRVLILGYGAIGEAIEARLTPFEVEVVRVARSAREGVHAFSELPGLLGDVDVVIVVVPLTGQTRGLVDAGFLARMKDDALLVNVARGPVVDTDALLAELRAERLHAALDVTDPEPLPTDHPLWSAPNVLVTPHVGGTSSAMEPRAHAVVRAQLERYAAGEPLHNVMSGEY</sequence>